<dbReference type="Gene3D" id="3.40.30.10">
    <property type="entry name" value="Glutaredoxin"/>
    <property type="match status" value="1"/>
</dbReference>
<evidence type="ECO:0000256" key="1">
    <source>
        <dbReference type="ARBA" id="ARBA00010007"/>
    </source>
</evidence>
<dbReference type="SUPFAM" id="SSF47616">
    <property type="entry name" value="GST C-terminal domain-like"/>
    <property type="match status" value="1"/>
</dbReference>
<feature type="domain" description="GST N-terminal" evidence="2">
    <location>
        <begin position="2"/>
        <end position="83"/>
    </location>
</feature>
<dbReference type="Proteomes" id="UP000027337">
    <property type="component" value="Unassembled WGS sequence"/>
</dbReference>
<dbReference type="PANTHER" id="PTHR42673">
    <property type="entry name" value="MALEYLACETOACETATE ISOMERASE"/>
    <property type="match status" value="1"/>
</dbReference>
<dbReference type="EMBL" id="JEMU01000004">
    <property type="protein sequence ID" value="KAJ03969.1"/>
    <property type="molecule type" value="Genomic_DNA"/>
</dbReference>
<dbReference type="AlphaFoldDB" id="A0A061SW37"/>
<dbReference type="FunFam" id="1.20.1050.10:FF:000010">
    <property type="entry name" value="Maleylacetoacetate isomerase isoform 1"/>
    <property type="match status" value="1"/>
</dbReference>
<keyword evidence="5" id="KW-1185">Reference proteome</keyword>
<reference evidence="4 5" key="1">
    <citation type="journal article" date="2014" name="Genome Announc.">
        <title>Draft Genome Sequences of Two Isolates of the Roseobacter Group, Sulfitobacter sp. Strains 3SOLIMAR09 and 1FIGIMAR09, from Harbors of Mallorca Island (Mediterranean Sea).</title>
        <authorList>
            <person name="Mas-Llado M."/>
            <person name="Pina-Villalonga J.M."/>
            <person name="Brunet-Galmes I."/>
            <person name="Nogales B."/>
            <person name="Bosch R."/>
        </authorList>
    </citation>
    <scope>NUCLEOTIDE SEQUENCE [LARGE SCALE GENOMIC DNA]</scope>
    <source>
        <strain evidence="4 5">1FIGIMAR09</strain>
    </source>
</reference>
<dbReference type="GO" id="GO:0005737">
    <property type="term" value="C:cytoplasm"/>
    <property type="evidence" value="ECO:0007669"/>
    <property type="project" value="InterPro"/>
</dbReference>
<evidence type="ECO:0000259" key="2">
    <source>
        <dbReference type="PROSITE" id="PS50404"/>
    </source>
</evidence>
<comment type="caution">
    <text evidence="4">The sequence shown here is derived from an EMBL/GenBank/DDBJ whole genome shotgun (WGS) entry which is preliminary data.</text>
</comment>
<dbReference type="PROSITE" id="PS50405">
    <property type="entry name" value="GST_CTER"/>
    <property type="match status" value="1"/>
</dbReference>
<dbReference type="InterPro" id="IPR010987">
    <property type="entry name" value="Glutathione-S-Trfase_C-like"/>
</dbReference>
<dbReference type="Gene3D" id="1.20.1050.10">
    <property type="match status" value="1"/>
</dbReference>
<dbReference type="InterPro" id="IPR034330">
    <property type="entry name" value="GST_Zeta_C"/>
</dbReference>
<dbReference type="NCBIfam" id="TIGR01262">
    <property type="entry name" value="maiA"/>
    <property type="match status" value="1"/>
</dbReference>
<accession>A0A061SW37</accession>
<dbReference type="GO" id="GO:0006749">
    <property type="term" value="P:glutathione metabolic process"/>
    <property type="evidence" value="ECO:0007669"/>
    <property type="project" value="TreeGrafter"/>
</dbReference>
<dbReference type="Pfam" id="PF13417">
    <property type="entry name" value="GST_N_3"/>
    <property type="match status" value="1"/>
</dbReference>
<comment type="similarity">
    <text evidence="1">Belongs to the GST superfamily. Zeta family.</text>
</comment>
<dbReference type="STRING" id="83219.PM02_06560"/>
<dbReference type="InterPro" id="IPR036282">
    <property type="entry name" value="Glutathione-S-Trfase_C_sf"/>
</dbReference>
<evidence type="ECO:0000259" key="3">
    <source>
        <dbReference type="PROSITE" id="PS50405"/>
    </source>
</evidence>
<dbReference type="eggNOG" id="COG0625">
    <property type="taxonomic scope" value="Bacteria"/>
</dbReference>
<protein>
    <submittedName>
        <fullName evidence="4">Maleylacetoacetate isomerase</fullName>
    </submittedName>
</protein>
<dbReference type="SFLD" id="SFLDS00019">
    <property type="entry name" value="Glutathione_Transferase_(cytos"/>
    <property type="match status" value="1"/>
</dbReference>
<dbReference type="RefSeq" id="WP_037906439.1">
    <property type="nucleotide sequence ID" value="NZ_JEMU01000004.1"/>
</dbReference>
<dbReference type="PANTHER" id="PTHR42673:SF4">
    <property type="entry name" value="MALEYLACETOACETATE ISOMERASE"/>
    <property type="match status" value="1"/>
</dbReference>
<dbReference type="InterPro" id="IPR034333">
    <property type="entry name" value="GST_Zeta_N"/>
</dbReference>
<dbReference type="InterPro" id="IPR036249">
    <property type="entry name" value="Thioredoxin-like_sf"/>
</dbReference>
<gene>
    <name evidence="4" type="ORF">PM02_06560</name>
</gene>
<organism evidence="4 5">
    <name type="scientific">Sulfitobacter mediterraneus</name>
    <dbReference type="NCBI Taxonomy" id="83219"/>
    <lineage>
        <taxon>Bacteria</taxon>
        <taxon>Pseudomonadati</taxon>
        <taxon>Pseudomonadota</taxon>
        <taxon>Alphaproteobacteria</taxon>
        <taxon>Rhodobacterales</taxon>
        <taxon>Roseobacteraceae</taxon>
        <taxon>Sulfitobacter</taxon>
    </lineage>
</organism>
<dbReference type="SUPFAM" id="SSF52833">
    <property type="entry name" value="Thioredoxin-like"/>
    <property type="match status" value="1"/>
</dbReference>
<sequence>MMDLALHNYFRSSTSVRVRAALNLKGLSYDYIPLSLLKGEQTSAAHLALNPSGLVPTLVTPQGALPQSLAILEWLDEVYPEPALLPSDPWARARVRSLAQIVALDIHPVNNLRILKHLEAEFGVDAAGKAAWFRTWASAGMEALETRLAAEPETGTFCHGDTVGLADLCLYAQVLNNARFEVDMTPYPTIRRIHEACMAVPALAQAAPANQPDAV</sequence>
<dbReference type="SFLD" id="SFLDG00358">
    <property type="entry name" value="Main_(cytGST)"/>
    <property type="match status" value="1"/>
</dbReference>
<dbReference type="GO" id="GO:0016034">
    <property type="term" value="F:maleylacetoacetate isomerase activity"/>
    <property type="evidence" value="ECO:0007669"/>
    <property type="project" value="TreeGrafter"/>
</dbReference>
<proteinExistence type="inferred from homology"/>
<dbReference type="CDD" id="cd03042">
    <property type="entry name" value="GST_N_Zeta"/>
    <property type="match status" value="1"/>
</dbReference>
<evidence type="ECO:0000313" key="5">
    <source>
        <dbReference type="Proteomes" id="UP000027337"/>
    </source>
</evidence>
<dbReference type="InterPro" id="IPR005955">
    <property type="entry name" value="GST_Zeta"/>
</dbReference>
<evidence type="ECO:0000313" key="4">
    <source>
        <dbReference type="EMBL" id="KAJ03969.1"/>
    </source>
</evidence>
<dbReference type="InterPro" id="IPR004045">
    <property type="entry name" value="Glutathione_S-Trfase_N"/>
</dbReference>
<dbReference type="CDD" id="cd03191">
    <property type="entry name" value="GST_C_Zeta"/>
    <property type="match status" value="1"/>
</dbReference>
<dbReference type="PROSITE" id="PS50404">
    <property type="entry name" value="GST_NTER"/>
    <property type="match status" value="1"/>
</dbReference>
<name>A0A061SW37_9RHOB</name>
<keyword evidence="4" id="KW-0413">Isomerase</keyword>
<dbReference type="GO" id="GO:0006559">
    <property type="term" value="P:L-phenylalanine catabolic process"/>
    <property type="evidence" value="ECO:0007669"/>
    <property type="project" value="TreeGrafter"/>
</dbReference>
<feature type="domain" description="GST C-terminal" evidence="3">
    <location>
        <begin position="88"/>
        <end position="215"/>
    </location>
</feature>
<dbReference type="GO" id="GO:0004364">
    <property type="term" value="F:glutathione transferase activity"/>
    <property type="evidence" value="ECO:0007669"/>
    <property type="project" value="TreeGrafter"/>
</dbReference>
<dbReference type="InterPro" id="IPR040079">
    <property type="entry name" value="Glutathione_S-Trfase"/>
</dbReference>